<evidence type="ECO:0000313" key="2">
    <source>
        <dbReference type="EMBL" id="MFC7334629.1"/>
    </source>
</evidence>
<reference evidence="3" key="1">
    <citation type="journal article" date="2019" name="Int. J. Syst. Evol. Microbiol.">
        <title>The Global Catalogue of Microorganisms (GCM) 10K type strain sequencing project: providing services to taxonomists for standard genome sequencing and annotation.</title>
        <authorList>
            <consortium name="The Broad Institute Genomics Platform"/>
            <consortium name="The Broad Institute Genome Sequencing Center for Infectious Disease"/>
            <person name="Wu L."/>
            <person name="Ma J."/>
        </authorList>
    </citation>
    <scope>NUCLEOTIDE SEQUENCE [LARGE SCALE GENOMIC DNA]</scope>
    <source>
        <strain evidence="3">CGMCC 1.16275</strain>
    </source>
</reference>
<name>A0ABW2KYW1_9PROT</name>
<protein>
    <submittedName>
        <fullName evidence="2">DUF4365 domain-containing protein</fullName>
    </submittedName>
</protein>
<organism evidence="2 3">
    <name type="scientific">Rhodocista pekingensis</name>
    <dbReference type="NCBI Taxonomy" id="201185"/>
    <lineage>
        <taxon>Bacteria</taxon>
        <taxon>Pseudomonadati</taxon>
        <taxon>Pseudomonadota</taxon>
        <taxon>Alphaproteobacteria</taxon>
        <taxon>Rhodospirillales</taxon>
        <taxon>Azospirillaceae</taxon>
        <taxon>Rhodocista</taxon>
    </lineage>
</organism>
<keyword evidence="3" id="KW-1185">Reference proteome</keyword>
<evidence type="ECO:0000259" key="1">
    <source>
        <dbReference type="Pfam" id="PF14280"/>
    </source>
</evidence>
<sequence length="164" mass="18516">MMNVTQRMECLSTAYVQAVAAKACFQVSRPPVDDDSVDGQFMGRAGRRPRLDFQLKATAQQDLIGADKIAFPLSLKNYEDLRADCVVPRILIVLAMPENEQEWLAQSEAELILRRCAYWRSLAGESATGNTTSVTVHIPRDRLFTPESLTDMMRRVEAEEPLWP</sequence>
<dbReference type="Proteomes" id="UP001596456">
    <property type="component" value="Unassembled WGS sequence"/>
</dbReference>
<evidence type="ECO:0000313" key="3">
    <source>
        <dbReference type="Proteomes" id="UP001596456"/>
    </source>
</evidence>
<comment type="caution">
    <text evidence="2">The sequence shown here is derived from an EMBL/GenBank/DDBJ whole genome shotgun (WGS) entry which is preliminary data.</text>
</comment>
<accession>A0ABW2KYW1</accession>
<dbReference type="EMBL" id="JBHTCM010000018">
    <property type="protein sequence ID" value="MFC7334629.1"/>
    <property type="molecule type" value="Genomic_DNA"/>
</dbReference>
<gene>
    <name evidence="2" type="ORF">ACFQPS_15790</name>
</gene>
<dbReference type="InterPro" id="IPR025375">
    <property type="entry name" value="DUF4365"/>
</dbReference>
<dbReference type="Pfam" id="PF14280">
    <property type="entry name" value="DUF4365"/>
    <property type="match status" value="1"/>
</dbReference>
<dbReference type="RefSeq" id="WP_377360178.1">
    <property type="nucleotide sequence ID" value="NZ_JBHTCM010000018.1"/>
</dbReference>
<feature type="domain" description="DUF4365" evidence="1">
    <location>
        <begin position="11"/>
        <end position="155"/>
    </location>
</feature>
<proteinExistence type="predicted"/>